<dbReference type="EMBL" id="BLKS01000001">
    <property type="protein sequence ID" value="GFG52069.1"/>
    <property type="molecule type" value="Genomic_DNA"/>
</dbReference>
<name>A0A2A7MZV2_MYCAG</name>
<gene>
    <name evidence="5" type="ORF">CQY20_17205</name>
    <name evidence="4" type="ORF">MAGR_35100</name>
</gene>
<reference evidence="5 6" key="1">
    <citation type="submission" date="2017-10" db="EMBL/GenBank/DDBJ databases">
        <title>The new phylogeny of genus Mycobacterium.</title>
        <authorList>
            <person name="Tortoli E."/>
            <person name="Trovato A."/>
            <person name="Cirillo D.M."/>
        </authorList>
    </citation>
    <scope>NUCLEOTIDE SEQUENCE [LARGE SCALE GENOMIC DNA]</scope>
    <source>
        <strain evidence="5 6">CCUG37673</strain>
    </source>
</reference>
<reference evidence="4" key="3">
    <citation type="submission" date="2020-02" db="EMBL/GenBank/DDBJ databases">
        <authorList>
            <person name="Matsumoto Y."/>
            <person name="Motooka D."/>
            <person name="Nakamura S."/>
        </authorList>
    </citation>
    <scope>NUCLEOTIDE SEQUENCE</scope>
    <source>
        <strain evidence="4">JCM 6377</strain>
    </source>
</reference>
<protein>
    <recommendedName>
        <fullName evidence="8">ABC transporter substrate-binding protein</fullName>
    </recommendedName>
</protein>
<dbReference type="RefSeq" id="WP_097941287.1">
    <property type="nucleotide sequence ID" value="NZ_BLKS01000001.1"/>
</dbReference>
<dbReference type="SUPFAM" id="SSF53850">
    <property type="entry name" value="Periplasmic binding protein-like II"/>
    <property type="match status" value="1"/>
</dbReference>
<accession>A0A2A7MZV2</accession>
<comment type="caution">
    <text evidence="5">The sequence shown here is derived from an EMBL/GenBank/DDBJ whole genome shotgun (WGS) entry which is preliminary data.</text>
</comment>
<keyword evidence="3" id="KW-0732">Signal</keyword>
<evidence type="ECO:0000313" key="5">
    <source>
        <dbReference type="EMBL" id="PEG37089.1"/>
    </source>
</evidence>
<dbReference type="EMBL" id="PDCP01000029">
    <property type="protein sequence ID" value="PEG37089.1"/>
    <property type="molecule type" value="Genomic_DNA"/>
</dbReference>
<dbReference type="Gene3D" id="3.40.190.10">
    <property type="entry name" value="Periplasmic binding protein-like II"/>
    <property type="match status" value="2"/>
</dbReference>
<dbReference type="PANTHER" id="PTHR30024:SF47">
    <property type="entry name" value="TAURINE-BINDING PERIPLASMIC PROTEIN"/>
    <property type="match status" value="1"/>
</dbReference>
<evidence type="ECO:0008006" key="8">
    <source>
        <dbReference type="Google" id="ProtNLM"/>
    </source>
</evidence>
<dbReference type="PANTHER" id="PTHR30024">
    <property type="entry name" value="ALIPHATIC SULFONATES-BINDING PROTEIN-RELATED"/>
    <property type="match status" value="1"/>
</dbReference>
<dbReference type="GO" id="GO:0042597">
    <property type="term" value="C:periplasmic space"/>
    <property type="evidence" value="ECO:0007669"/>
    <property type="project" value="UniProtKB-SubCell"/>
</dbReference>
<dbReference type="OrthoDB" id="3664795at2"/>
<dbReference type="AlphaFoldDB" id="A0A2A7MZV2"/>
<evidence type="ECO:0000313" key="6">
    <source>
        <dbReference type="Proteomes" id="UP000220914"/>
    </source>
</evidence>
<evidence type="ECO:0000256" key="3">
    <source>
        <dbReference type="ARBA" id="ARBA00022729"/>
    </source>
</evidence>
<proteinExistence type="inferred from homology"/>
<dbReference type="Proteomes" id="UP000220914">
    <property type="component" value="Unassembled WGS sequence"/>
</dbReference>
<evidence type="ECO:0000313" key="4">
    <source>
        <dbReference type="EMBL" id="GFG52069.1"/>
    </source>
</evidence>
<evidence type="ECO:0000313" key="7">
    <source>
        <dbReference type="Proteomes" id="UP000465302"/>
    </source>
</evidence>
<sequence>MTQAHLRVGTFTPSLLIDLARSTGRLAAADLTITETPVPSSPAQFHALEDGDLDIAMTSPDNVLAYRFLSSNPLGHNLPVEILAGVDRGLGLSLWLAPSVPDIADVRGRVVGVDVPQSGFAFVAFELLQRAGLHRDDYTIESLGSTPRRAAALADGGCAATVLNAGNELRASADGCHVVNTVADIGPYLGTVIAALPADSPQIAEPRARFAEVVVDTADEIVNGRLHDDVIEAAGRLLGLAAPQARAHLDCLLDGTHGLIPDGQIDEASITTLIELRRRHSPSPELDEVASAWPTMLAGGSGYIAGARGELHH</sequence>
<comment type="similarity">
    <text evidence="2">Belongs to the bacterial solute-binding protein SsuA/TauA family.</text>
</comment>
<evidence type="ECO:0000256" key="2">
    <source>
        <dbReference type="ARBA" id="ARBA00010742"/>
    </source>
</evidence>
<dbReference type="Proteomes" id="UP000465302">
    <property type="component" value="Unassembled WGS sequence"/>
</dbReference>
<keyword evidence="6" id="KW-1185">Reference proteome</keyword>
<reference evidence="4 7" key="2">
    <citation type="journal article" date="2019" name="Emerg. Microbes Infect.">
        <title>Comprehensive subspecies identification of 175 nontuberculous mycobacteria species based on 7547 genomic profiles.</title>
        <authorList>
            <person name="Matsumoto Y."/>
            <person name="Kinjo T."/>
            <person name="Motooka D."/>
            <person name="Nabeya D."/>
            <person name="Jung N."/>
            <person name="Uechi K."/>
            <person name="Horii T."/>
            <person name="Iida T."/>
            <person name="Fujita J."/>
            <person name="Nakamura S."/>
        </authorList>
    </citation>
    <scope>NUCLEOTIDE SEQUENCE [LARGE SCALE GENOMIC DNA]</scope>
    <source>
        <strain evidence="4 7">JCM 6377</strain>
    </source>
</reference>
<evidence type="ECO:0000256" key="1">
    <source>
        <dbReference type="ARBA" id="ARBA00004418"/>
    </source>
</evidence>
<comment type="subcellular location">
    <subcellularLocation>
        <location evidence="1">Periplasm</location>
    </subcellularLocation>
</comment>
<organism evidence="5 6">
    <name type="scientific">Mycolicibacterium agri</name>
    <name type="common">Mycobacterium agri</name>
    <dbReference type="NCBI Taxonomy" id="36811"/>
    <lineage>
        <taxon>Bacteria</taxon>
        <taxon>Bacillati</taxon>
        <taxon>Actinomycetota</taxon>
        <taxon>Actinomycetes</taxon>
        <taxon>Mycobacteriales</taxon>
        <taxon>Mycobacteriaceae</taxon>
        <taxon>Mycolicibacterium</taxon>
    </lineage>
</organism>